<accession>W0I9L3</accession>
<dbReference type="GO" id="GO:0015888">
    <property type="term" value="P:thiamine transport"/>
    <property type="evidence" value="ECO:0007669"/>
    <property type="project" value="InterPro"/>
</dbReference>
<proteinExistence type="predicted"/>
<evidence type="ECO:0000313" key="2">
    <source>
        <dbReference type="EMBL" id="AHF81113.1"/>
    </source>
</evidence>
<name>W0I9L3_9EURY</name>
<dbReference type="CDD" id="cd13545">
    <property type="entry name" value="PBP2_TbpA"/>
    <property type="match status" value="1"/>
</dbReference>
<dbReference type="GO" id="GO:0030975">
    <property type="term" value="F:thiamine binding"/>
    <property type="evidence" value="ECO:0007669"/>
    <property type="project" value="InterPro"/>
</dbReference>
<dbReference type="AlphaFoldDB" id="W0I9L3"/>
<protein>
    <submittedName>
        <fullName evidence="2">ABC-type thiamine transport system periplasmic protein</fullName>
    </submittedName>
</protein>
<evidence type="ECO:0000256" key="1">
    <source>
        <dbReference type="ARBA" id="ARBA00022729"/>
    </source>
</evidence>
<dbReference type="EMBL" id="CP006965">
    <property type="protein sequence ID" value="AHF81113.1"/>
    <property type="molecule type" value="Genomic_DNA"/>
</dbReference>
<keyword evidence="1" id="KW-0732">Signal</keyword>
<evidence type="ECO:0000313" key="3">
    <source>
        <dbReference type="Proteomes" id="UP000019027"/>
    </source>
</evidence>
<dbReference type="InterPro" id="IPR005948">
    <property type="entry name" value="ThiB-like"/>
</dbReference>
<keyword evidence="3" id="KW-1185">Reference proteome</keyword>
<dbReference type="STRING" id="582419.TES1_1738"/>
<dbReference type="PANTHER" id="PTHR30006">
    <property type="entry name" value="THIAMINE-BINDING PERIPLASMIC PROTEIN-RELATED"/>
    <property type="match status" value="1"/>
</dbReference>
<reference evidence="2 3" key="1">
    <citation type="journal article" date="2014" name="Int. J. Syst. Evol. Microbiol.">
        <title>Thermococcus paralvinellae sp. nov. and Thermococcus cleftensis sp. nov. of hyperthermophilic heterotrophs from deep-sea hydrothermal vents.</title>
        <authorList>
            <person name="Hensley S.A."/>
            <person name="Jung J.H."/>
            <person name="Park C.S."/>
            <person name="Holden J.F."/>
        </authorList>
    </citation>
    <scope>NUCLEOTIDE SEQUENCE [LARGE SCALE GENOMIC DNA]</scope>
    <source>
        <strain evidence="2 3">ES1</strain>
    </source>
</reference>
<dbReference type="KEGG" id="ths:TES1_1738"/>
<dbReference type="PROSITE" id="PS51257">
    <property type="entry name" value="PROKAR_LIPOPROTEIN"/>
    <property type="match status" value="1"/>
</dbReference>
<dbReference type="Gene3D" id="3.40.190.10">
    <property type="entry name" value="Periplasmic binding protein-like II"/>
    <property type="match status" value="2"/>
</dbReference>
<gene>
    <name evidence="2" type="ORF">TES1_1738</name>
</gene>
<dbReference type="Pfam" id="PF13343">
    <property type="entry name" value="SBP_bac_6"/>
    <property type="match status" value="1"/>
</dbReference>
<dbReference type="PANTHER" id="PTHR30006:SF2">
    <property type="entry name" value="ABC TRANSPORTER SUBSTRATE-BINDING PROTEIN"/>
    <property type="match status" value="1"/>
</dbReference>
<dbReference type="HOGENOM" id="CLU_026974_6_1_2"/>
<dbReference type="RefSeq" id="WP_042682110.1">
    <property type="nucleotide sequence ID" value="NZ_CP006965.1"/>
</dbReference>
<dbReference type="NCBIfam" id="TIGR01254">
    <property type="entry name" value="sfuA"/>
    <property type="match status" value="1"/>
</dbReference>
<dbReference type="GeneID" id="24906153"/>
<dbReference type="SUPFAM" id="SSF53850">
    <property type="entry name" value="Periplasmic binding protein-like II"/>
    <property type="match status" value="1"/>
</dbReference>
<dbReference type="OrthoDB" id="130870at2157"/>
<dbReference type="Proteomes" id="UP000019027">
    <property type="component" value="Chromosome"/>
</dbReference>
<organism evidence="2 3">
    <name type="scientific">Thermococcus paralvinellae</name>
    <dbReference type="NCBI Taxonomy" id="582419"/>
    <lineage>
        <taxon>Archaea</taxon>
        <taxon>Methanobacteriati</taxon>
        <taxon>Methanobacteriota</taxon>
        <taxon>Thermococci</taxon>
        <taxon>Thermococcales</taxon>
        <taxon>Thermococcaceae</taxon>
        <taxon>Thermococcus</taxon>
    </lineage>
</organism>
<sequence>MKKVALILALMIIVGGLGCISNNKEQTTTETPELVVYAYDSFVSWGLANATIPKFEKIYNVKVKIITVGDAGEVLNRLILEKDNPRADVVIGIDNNLIAKAIEAGVLEPYKPKNIDVVPKDLIDALDPTYHVVPFDYGFIAVVYKKSEVSNPPQSFDDLTKPEWKKSLIVEDPRTSSTGAAFLLWTIAVYGDPGWLYFWEKLKPNIYQITKGWDAGWEMWDKGEAPLFVSYATDPAYSAYSSGKEPDIGAIIFKEGGYPQIEGIGLVKGAKHPDLAKKFIEFVLSEDFQKEIPLTNWMFPVNKNVQLPDVFKYAVKPDKLVTLDPKEIEQNYSRWLEEWTKLMIEGKTPEEIIKERQG</sequence>